<dbReference type="PANTHER" id="PTHR30222">
    <property type="entry name" value="SPERMIDINE/PUTRESCINE-BINDING PERIPLASMIC PROTEIN"/>
    <property type="match status" value="1"/>
</dbReference>
<evidence type="ECO:0000256" key="6">
    <source>
        <dbReference type="SAM" id="SignalP"/>
    </source>
</evidence>
<comment type="subcellular location">
    <subcellularLocation>
        <location evidence="1 5">Periplasm</location>
    </subcellularLocation>
</comment>
<keyword evidence="2 5" id="KW-0813">Transport</keyword>
<keyword evidence="8" id="KW-1185">Reference proteome</keyword>
<dbReference type="RefSeq" id="WP_239370612.1">
    <property type="nucleotide sequence ID" value="NZ_JAKREW010000072.1"/>
</dbReference>
<dbReference type="Pfam" id="PF13416">
    <property type="entry name" value="SBP_bac_8"/>
    <property type="match status" value="1"/>
</dbReference>
<dbReference type="Proteomes" id="UP001201701">
    <property type="component" value="Unassembled WGS sequence"/>
</dbReference>
<comment type="caution">
    <text evidence="7">The sequence shown here is derived from an EMBL/GenBank/DDBJ whole genome shotgun (WGS) entry which is preliminary data.</text>
</comment>
<keyword evidence="3 6" id="KW-0732">Signal</keyword>
<dbReference type="CDD" id="cd13659">
    <property type="entry name" value="PBP2_PotF"/>
    <property type="match status" value="1"/>
</dbReference>
<evidence type="ECO:0000256" key="5">
    <source>
        <dbReference type="PIRNR" id="PIRNR019574"/>
    </source>
</evidence>
<sequence length="367" mass="40131">MRTSMISAFAAVLGCCVFSGGAWAEEEKVVNVYNWSDYIAPDTAAKFEKETGIKVVYDVYDGNEVLETKLLTGGSGYDVVYPSAFPFLKNQVKAGAFSPLDRTKLANFAKLDPQAQKLVAGADPDNVHAVPYMAVTDGVGYNIEAVKKRMPDAPVDSLDMIFNPDVVKNFADCGVTILDAPAEIIPMAMNYLKLDPNSTNPDDLAKVEELFGKIRPHIRYFHSSKYINDLANGDICVTLGWSGDILQAKSRAAEASKKFEIAYSIPKEGTLINFDTMAVPKDAPHPQNGHAWIDFNMRPDIAAANSSYISFANPIPESLPLMDQAVAKDPGVFPPEEVKAKLFVVDAADGKQLRLQNRLWTRVVTGQ</sequence>
<evidence type="ECO:0000256" key="1">
    <source>
        <dbReference type="ARBA" id="ARBA00004418"/>
    </source>
</evidence>
<dbReference type="EMBL" id="JAKREW010000072">
    <property type="protein sequence ID" value="MCG7509115.1"/>
    <property type="molecule type" value="Genomic_DNA"/>
</dbReference>
<evidence type="ECO:0000313" key="7">
    <source>
        <dbReference type="EMBL" id="MCG7509115.1"/>
    </source>
</evidence>
<dbReference type="PRINTS" id="PR00909">
    <property type="entry name" value="SPERMDNBNDNG"/>
</dbReference>
<protein>
    <recommendedName>
        <fullName evidence="5">Putrescine-binding periplasmic protein</fullName>
    </recommendedName>
</protein>
<dbReference type="InterPro" id="IPR001188">
    <property type="entry name" value="Sperm_putr-bd"/>
</dbReference>
<evidence type="ECO:0000256" key="2">
    <source>
        <dbReference type="ARBA" id="ARBA00022448"/>
    </source>
</evidence>
<evidence type="ECO:0000256" key="4">
    <source>
        <dbReference type="ARBA" id="ARBA00022764"/>
    </source>
</evidence>
<evidence type="ECO:0000256" key="3">
    <source>
        <dbReference type="ARBA" id="ARBA00022729"/>
    </source>
</evidence>
<dbReference type="PANTHER" id="PTHR30222:SF12">
    <property type="entry name" value="NORSPERMIDINE SENSOR"/>
    <property type="match status" value="1"/>
</dbReference>
<comment type="function">
    <text evidence="5">Required for the activity of the bacterial periplasmic transport system of putrescine.</text>
</comment>
<name>A0ABS9QP64_9HYPH</name>
<proteinExistence type="inferred from homology"/>
<reference evidence="7 8" key="1">
    <citation type="submission" date="2022-02" db="EMBL/GenBank/DDBJ databases">
        <title>Draft genome sequence of Mezorhizobium retamae strain IRAMC:0171 isolated from Retama raetam nodules.</title>
        <authorList>
            <person name="Bengaied R."/>
            <person name="Sbissi I."/>
            <person name="Huber K."/>
            <person name="Ghodbane F."/>
            <person name="Nouioui I."/>
            <person name="Tarhouni M."/>
            <person name="Gtari M."/>
        </authorList>
    </citation>
    <scope>NUCLEOTIDE SEQUENCE [LARGE SCALE GENOMIC DNA]</scope>
    <source>
        <strain evidence="7 8">IRAMC:0171</strain>
    </source>
</reference>
<gene>
    <name evidence="7" type="ORF">L4923_29185</name>
</gene>
<dbReference type="PIRSF" id="PIRSF019574">
    <property type="entry name" value="Periplasmic_polyamine_BP"/>
    <property type="match status" value="1"/>
</dbReference>
<dbReference type="Gene3D" id="3.40.190.10">
    <property type="entry name" value="Periplasmic binding protein-like II"/>
    <property type="match status" value="2"/>
</dbReference>
<accession>A0ABS9QP64</accession>
<dbReference type="InterPro" id="IPR006059">
    <property type="entry name" value="SBP"/>
</dbReference>
<keyword evidence="4 5" id="KW-0574">Periplasm</keyword>
<evidence type="ECO:0000313" key="8">
    <source>
        <dbReference type="Proteomes" id="UP001201701"/>
    </source>
</evidence>
<comment type="similarity">
    <text evidence="5">Belongs to the bacterial solute-binding protein PotD/PotF family.</text>
</comment>
<feature type="signal peptide" evidence="6">
    <location>
        <begin position="1"/>
        <end position="24"/>
    </location>
</feature>
<dbReference type="SUPFAM" id="SSF53850">
    <property type="entry name" value="Periplasmic binding protein-like II"/>
    <property type="match status" value="1"/>
</dbReference>
<dbReference type="PROSITE" id="PS51257">
    <property type="entry name" value="PROKAR_LIPOPROTEIN"/>
    <property type="match status" value="1"/>
</dbReference>
<feature type="chain" id="PRO_5046035816" description="Putrescine-binding periplasmic protein" evidence="6">
    <location>
        <begin position="25"/>
        <end position="367"/>
    </location>
</feature>
<organism evidence="7 8">
    <name type="scientific">Mesorhizobium retamae</name>
    <dbReference type="NCBI Taxonomy" id="2912854"/>
    <lineage>
        <taxon>Bacteria</taxon>
        <taxon>Pseudomonadati</taxon>
        <taxon>Pseudomonadota</taxon>
        <taxon>Alphaproteobacteria</taxon>
        <taxon>Hyphomicrobiales</taxon>
        <taxon>Phyllobacteriaceae</taxon>
        <taxon>Mesorhizobium</taxon>
    </lineage>
</organism>